<gene>
    <name evidence="2" type="ORF">SH1V18_06620</name>
</gene>
<dbReference type="RefSeq" id="WP_281812212.1">
    <property type="nucleotide sequence ID" value="NZ_BRLB01000001.1"/>
</dbReference>
<evidence type="ECO:0000313" key="2">
    <source>
        <dbReference type="EMBL" id="GKX28182.1"/>
    </source>
</evidence>
<feature type="chain" id="PRO_5040761621" evidence="1">
    <location>
        <begin position="24"/>
        <end position="152"/>
    </location>
</feature>
<comment type="caution">
    <text evidence="2">The sequence shown here is derived from an EMBL/GenBank/DDBJ whole genome shotgun (WGS) entry which is preliminary data.</text>
</comment>
<proteinExistence type="predicted"/>
<evidence type="ECO:0000313" key="3">
    <source>
        <dbReference type="Proteomes" id="UP001144256"/>
    </source>
</evidence>
<accession>A0A9W5Y7T0</accession>
<keyword evidence="3" id="KW-1185">Reference proteome</keyword>
<sequence length="152" mass="17037">MRKIRLLVLTVLLTSILSIGVNAQEGPVETNEFKLGNTIYKAVDSDEDDPLAYLSDSITDSDGYVSISSKTYSTMTCDSLKLVVNIQEKVNGSWKTVKTFEFIKYDTSRISKLETYDDINSGSQYRIKTFHHATVDDINYVDINTSSSITVK</sequence>
<reference evidence="2" key="1">
    <citation type="submission" date="2022-06" db="EMBL/GenBank/DDBJ databases">
        <title>Vallitalea longa sp. nov., an anaerobic bacterium isolated from marine sediment.</title>
        <authorList>
            <person name="Hirano S."/>
            <person name="Terahara T."/>
            <person name="Mori K."/>
            <person name="Hamada M."/>
            <person name="Matsumoto R."/>
            <person name="Kobayashi T."/>
        </authorList>
    </citation>
    <scope>NUCLEOTIDE SEQUENCE</scope>
    <source>
        <strain evidence="2">SH18-1</strain>
    </source>
</reference>
<dbReference type="AlphaFoldDB" id="A0A9W5Y7T0"/>
<keyword evidence="1" id="KW-0732">Signal</keyword>
<dbReference type="EMBL" id="BRLB01000001">
    <property type="protein sequence ID" value="GKX28182.1"/>
    <property type="molecule type" value="Genomic_DNA"/>
</dbReference>
<name>A0A9W5Y7T0_9FIRM</name>
<dbReference type="Proteomes" id="UP001144256">
    <property type="component" value="Unassembled WGS sequence"/>
</dbReference>
<evidence type="ECO:0000256" key="1">
    <source>
        <dbReference type="SAM" id="SignalP"/>
    </source>
</evidence>
<feature type="signal peptide" evidence="1">
    <location>
        <begin position="1"/>
        <end position="23"/>
    </location>
</feature>
<protein>
    <submittedName>
        <fullName evidence="2">Uncharacterized protein</fullName>
    </submittedName>
</protein>
<organism evidence="2 3">
    <name type="scientific">Vallitalea longa</name>
    <dbReference type="NCBI Taxonomy" id="2936439"/>
    <lineage>
        <taxon>Bacteria</taxon>
        <taxon>Bacillati</taxon>
        <taxon>Bacillota</taxon>
        <taxon>Clostridia</taxon>
        <taxon>Lachnospirales</taxon>
        <taxon>Vallitaleaceae</taxon>
        <taxon>Vallitalea</taxon>
    </lineage>
</organism>